<evidence type="ECO:0000313" key="2">
    <source>
        <dbReference type="Proteomes" id="UP000077275"/>
    </source>
</evidence>
<protein>
    <submittedName>
        <fullName evidence="1">Uncharacterized protein</fullName>
    </submittedName>
</protein>
<sequence>MILNSDKFKYKDNFSKEVIYEKILDLLVFVYEKIMNRRKSKPYTREYIRLKRFGPEDCYNAELKDYINKYKSHSNFSLEHILANNETQDGTTTYHEKGRNDIRITYITQAFTLNPKEYFVIECKRLDGSNTLNDNYIRKGLMKFITGTYSSNENNAIMIGYIEKGEISDIINKLNKKLNNIKNIHTLKILSPVNTVENFDYMYNSKHKRNSRLPTILIHHLMFDYKDITILN</sequence>
<comment type="caution">
    <text evidence="1">The sequence shown here is derived from an EMBL/GenBank/DDBJ whole genome shotgun (WGS) entry which is preliminary data.</text>
</comment>
<dbReference type="RefSeq" id="WP_067258757.1">
    <property type="nucleotide sequence ID" value="NZ_LWMW01000087.1"/>
</dbReference>
<evidence type="ECO:0000313" key="1">
    <source>
        <dbReference type="EMBL" id="KZX16732.1"/>
    </source>
</evidence>
<reference evidence="1 2" key="1">
    <citation type="submission" date="2016-04" db="EMBL/GenBank/DDBJ databases">
        <title>Genome sequence of Methanobrevibacter cuticularis DSM 11139.</title>
        <authorList>
            <person name="Poehlein A."/>
            <person name="Seedorf H."/>
            <person name="Daniel R."/>
        </authorList>
    </citation>
    <scope>NUCLEOTIDE SEQUENCE [LARGE SCALE GENOMIC DNA]</scope>
    <source>
        <strain evidence="1 2">DSM 11139</strain>
    </source>
</reference>
<dbReference type="Proteomes" id="UP000077275">
    <property type="component" value="Unassembled WGS sequence"/>
</dbReference>
<name>A0A166EJR9_9EURY</name>
<dbReference type="AlphaFoldDB" id="A0A166EJR9"/>
<accession>A0A166EJR9</accession>
<keyword evidence="2" id="KW-1185">Reference proteome</keyword>
<proteinExistence type="predicted"/>
<gene>
    <name evidence="1" type="ORF">MBCUT_05960</name>
</gene>
<organism evidence="1 2">
    <name type="scientific">Methanobrevibacter cuticularis</name>
    <dbReference type="NCBI Taxonomy" id="47311"/>
    <lineage>
        <taxon>Archaea</taxon>
        <taxon>Methanobacteriati</taxon>
        <taxon>Methanobacteriota</taxon>
        <taxon>Methanomada group</taxon>
        <taxon>Methanobacteria</taxon>
        <taxon>Methanobacteriales</taxon>
        <taxon>Methanobacteriaceae</taxon>
        <taxon>Methanobrevibacter</taxon>
    </lineage>
</organism>
<dbReference type="PATRIC" id="fig|47311.3.peg.672"/>
<dbReference type="EMBL" id="LWMW01000087">
    <property type="protein sequence ID" value="KZX16732.1"/>
    <property type="molecule type" value="Genomic_DNA"/>
</dbReference>